<dbReference type="RefSeq" id="WP_182840691.1">
    <property type="nucleotide sequence ID" value="NZ_BAAABQ010000083.1"/>
</dbReference>
<dbReference type="Proteomes" id="UP000517916">
    <property type="component" value="Unassembled WGS sequence"/>
</dbReference>
<dbReference type="EMBL" id="JACJID010000011">
    <property type="protein sequence ID" value="MBA8932168.1"/>
    <property type="molecule type" value="Genomic_DNA"/>
</dbReference>
<reference evidence="1 2" key="1">
    <citation type="submission" date="2020-08" db="EMBL/GenBank/DDBJ databases">
        <title>Genomic Encyclopedia of Archaeal and Bacterial Type Strains, Phase II (KMG-II): from individual species to whole genera.</title>
        <authorList>
            <person name="Goeker M."/>
        </authorList>
    </citation>
    <scope>NUCLEOTIDE SEQUENCE [LARGE SCALE GENOMIC DNA]</scope>
    <source>
        <strain evidence="1 2">DSM 43850</strain>
    </source>
</reference>
<evidence type="ECO:0000313" key="2">
    <source>
        <dbReference type="Proteomes" id="UP000517916"/>
    </source>
</evidence>
<proteinExistence type="predicted"/>
<dbReference type="InterPro" id="IPR011101">
    <property type="entry name" value="DUF5131"/>
</dbReference>
<protein>
    <submittedName>
        <fullName evidence="1">Protein gp37</fullName>
    </submittedName>
</protein>
<sequence>MTSTIEWTQSTWNPTTGCDRLSPGCDNCYALTLAKRLKAMGSAKYQHDGDPRTSGPGFGVTVHGDVLGLPLRWRTPRTVFVNSMSDLFHDRVPDEYIAAVWVRMLWTSPHGAVYRRPNAPCHTYQVLTKRPGRMRSWVRRWADPDQRAAWMAAAADRGWCHPRDAVEAPWWPAVLSNVWLGVSVESQRWADVRVPVLLDTPAAVRWLSCEPLLGPIDLDGPVVDGHRPRLTYWLTGRPGWGPEQVQPSGLITQERATGASIDWVVAGGESGGAKARPMHPDWARTLRDQCAAADVPFFFKQWGDWSPAGLGIGMAQHNVGREVLVGPRLDEMGHRQVMRRVGKGRAGRELDGRIWDEYPTSEHQAEVPAPSGP</sequence>
<name>A0ABR6BZ23_9PSEU</name>
<dbReference type="Pfam" id="PF07505">
    <property type="entry name" value="DUF5131"/>
    <property type="match status" value="1"/>
</dbReference>
<comment type="caution">
    <text evidence="1">The sequence shown here is derived from an EMBL/GenBank/DDBJ whole genome shotgun (WGS) entry which is preliminary data.</text>
</comment>
<gene>
    <name evidence="1" type="ORF">BC739_009427</name>
</gene>
<organism evidence="1 2">
    <name type="scientific">Kutzneria viridogrisea</name>
    <dbReference type="NCBI Taxonomy" id="47990"/>
    <lineage>
        <taxon>Bacteria</taxon>
        <taxon>Bacillati</taxon>
        <taxon>Actinomycetota</taxon>
        <taxon>Actinomycetes</taxon>
        <taxon>Pseudonocardiales</taxon>
        <taxon>Pseudonocardiaceae</taxon>
        <taxon>Kutzneria</taxon>
    </lineage>
</organism>
<keyword evidence="2" id="KW-1185">Reference proteome</keyword>
<accession>A0ABR6BZ23</accession>
<evidence type="ECO:0000313" key="1">
    <source>
        <dbReference type="EMBL" id="MBA8932168.1"/>
    </source>
</evidence>